<name>A0A814H2A2_9BILA</name>
<dbReference type="InterPro" id="IPR018247">
    <property type="entry name" value="EF_Hand_1_Ca_BS"/>
</dbReference>
<dbReference type="SMART" id="SM00561">
    <property type="entry name" value="MBT"/>
    <property type="match status" value="1"/>
</dbReference>
<evidence type="ECO:0000313" key="13">
    <source>
        <dbReference type="EMBL" id="CAF1003550.1"/>
    </source>
</evidence>
<dbReference type="EMBL" id="CAJNOQ010003263">
    <property type="protein sequence ID" value="CAF1003550.1"/>
    <property type="molecule type" value="Genomic_DNA"/>
</dbReference>
<evidence type="ECO:0000256" key="4">
    <source>
        <dbReference type="ARBA" id="ARBA00022737"/>
    </source>
</evidence>
<gene>
    <name evidence="13" type="ORF">GPM918_LOCUS13889</name>
    <name evidence="14" type="ORF">SRO942_LOCUS13889</name>
</gene>
<evidence type="ECO:0000256" key="1">
    <source>
        <dbReference type="ARBA" id="ARBA00012513"/>
    </source>
</evidence>
<dbReference type="PROSITE" id="PS51424">
    <property type="entry name" value="ROC"/>
    <property type="match status" value="1"/>
</dbReference>
<evidence type="ECO:0000256" key="10">
    <source>
        <dbReference type="PROSITE-ProRule" id="PRU00459"/>
    </source>
</evidence>
<dbReference type="InterPro" id="IPR004092">
    <property type="entry name" value="Mbt"/>
</dbReference>
<sequence length="1862" mass="214605">PLLFTKFCELFYPTMICIIVDSKLDYDANVQNVLKCLLSDKMLLASDHLVKKVFRFVTVNDENTFDHKLFSDAMQSKLNEIKISAENVYNQLLKEELSTASKESHKIFLRSMNLTNLLHLQTKCDILKKKLSIEECLLFKYHDNIDNHFSQQLIDDVTRTAHNAYNLIELDECLEKQNINDMTDTVKKIVDKLHLTENIPKTFDHINLAQTYIAQKLITQGGLLVQHQYVSNLEWFCHTINTLLNMKAHKRVTNDQTVLSVEQFSAVGQNATFLTYPDLMKEIGKDYIQFFQTVFDTWNIMCSFTTNNETIIVPSTAVPSMLTVPLFVRHSRIQSISNKLYLRILNLLFQDTVWSTNWNNELESVIIFDLIQPCDESILFILYNSLPCQKLLLASTNLLLIQDGAIEILIRLQTSKRLLLQCRTIDLYRGDDGVSTNSVASQLNEEMLNYISREYYILIWTLLLKLDYAFTIVLENENFKNEESTFHQWSNISLYHYFNSSQITGICSLCGLTPSASKSLYDACSTLAPLTKLDFVNPDKRGDGSISETNMIMKLYITDKQIEYCSRSSLRPDGCNAFELTILGGKDEHEVLNTNIQIGCSVKNFGIELDEKISFIYGEIKITFQDAHTKLLNQIKNAAGFVQKTKWQQNKMEKSGSTYDGGIYHGLKLRIEMILTQTVNVFEFIFYINNLPWSRQTYKKKSTKSIFQPYFSYVTFESTSVKQFSIAIHYPRTSLDLEVRQDFDKVVSTKGFKIGMRLEAKDRKNPFILAIANITDVHDDNSITINFDGWGSNFDYTVEMDNADLHPAGYWEYVQRVLYKNVVMNQPHAHFTFSRFDPPKSYAKAFSWRNYLSEIDAEPVSYECFSYAQNEGMPIDFFPFGETKQVFTNSSCRHLHNPRIKYQKLFTYVQNELVNQLLTQHRIEDSTIALTISTSRGLVLLPTQFDSLNILKYPCLKKFKDDLRLHMTCNHRDMSPVDNKLIVSSSHLLDTNGIRIEKQDLNDEIITLAMLTALDLSHSRRRTISPSTTNIITVALSNNNKLFNDFCLRRWLEFSAIIMTYNSPSFFISKLSPSFLTAGNTCYSDLKLYDNILDYMTSISIDSLLQHARKVLIEECRFFGSKGECYYCNLFRLTQLQTTFDIPIKTRLELVEKYDSSIFYFELNENKDQSKLILDDAFFERFNSLCFIDITNVKIERLTLNNRYSHYLNDLCFIRLINNNLQQLNIDFSRLPNLTTILLSKNPLSTLPRHFLANKNLNRVELNEMGRLYEIESDIEFSSELKSIKFTNSVLSTLPDKLLTTSKKLTELVASGTQWWSATTGLSKGEVVKYETFEAAYLWYMDSDELTSIYHLYDNDANGVIDSDELNLLNAHLYKFLPRFRPSMNTKQLQDNSGRASVEGQITVTNDNESIITNLSGIPPIIFQLKNLRILNLDYQGIKCIPDEIESLKYLERLDLNYCIELETLSPQVGLLPLKELNLSGCYSLKTPPNEILRRGHAKTMAFLQRLISGSVSCKRTKLMMVGLGGAGKTSLVRSFLSHNSENPPQVTDGIEIQKWEVKGDSSEDVLEFSVWDFAGQSVYYHTHQFFLAKKAVYVLAWNIRLGAEHAGLDFWLSSICCHAPHAPIFVVGTHADQVRILQDEFKRRYPQIVNFFYVSTATNQNMPEFIDSLISTTLALPYMGEQIPSAWLNLESLISNLEEDILEYSAIEDLARDAGIFDASETLQAVQFLHDLGSVQYFSSEYLKHFVVINPQWIVNVMACIVSIKDNNELQDGRLFHKDMSIIWHDYDENLHSWMLKLTEAFDLTFPVPDQNMNLVPCLLPEEEPEYEWNEDLTDTGMKEVKVVYTFDYLPGINRLKRSHN</sequence>
<protein>
    <recommendedName>
        <fullName evidence="1">non-specific serine/threonine protein kinase</fullName>
        <ecNumber evidence="1">2.7.11.1</ecNumber>
    </recommendedName>
</protein>
<dbReference type="EC" id="2.7.11.1" evidence="1"/>
<dbReference type="Pfam" id="PF16095">
    <property type="entry name" value="COR-A"/>
    <property type="match status" value="1"/>
</dbReference>
<dbReference type="GO" id="GO:0009966">
    <property type="term" value="P:regulation of signal transduction"/>
    <property type="evidence" value="ECO:0007669"/>
    <property type="project" value="UniProtKB-ARBA"/>
</dbReference>
<feature type="non-terminal residue" evidence="13">
    <location>
        <position position="1"/>
    </location>
</feature>
<dbReference type="InterPro" id="IPR003591">
    <property type="entry name" value="Leu-rich_rpt_typical-subtyp"/>
</dbReference>
<dbReference type="PANTHER" id="PTHR12449:SF18">
    <property type="entry name" value="DEATH DOMAIN-CONTAINING PROTEIN"/>
    <property type="match status" value="1"/>
</dbReference>
<feature type="domain" description="EF-hand" evidence="11">
    <location>
        <begin position="1341"/>
        <end position="1376"/>
    </location>
</feature>
<comment type="catalytic activity">
    <reaction evidence="9">
        <text>L-seryl-[protein] + ATP = O-phospho-L-seryl-[protein] + ADP + H(+)</text>
        <dbReference type="Rhea" id="RHEA:17989"/>
        <dbReference type="Rhea" id="RHEA-COMP:9863"/>
        <dbReference type="Rhea" id="RHEA-COMP:11604"/>
        <dbReference type="ChEBI" id="CHEBI:15378"/>
        <dbReference type="ChEBI" id="CHEBI:29999"/>
        <dbReference type="ChEBI" id="CHEBI:30616"/>
        <dbReference type="ChEBI" id="CHEBI:83421"/>
        <dbReference type="ChEBI" id="CHEBI:456216"/>
        <dbReference type="EC" id="2.7.11.1"/>
    </reaction>
</comment>
<dbReference type="Gene3D" id="3.40.50.300">
    <property type="entry name" value="P-loop containing nucleotide triphosphate hydrolases"/>
    <property type="match status" value="1"/>
</dbReference>
<dbReference type="SUPFAM" id="SSF52540">
    <property type="entry name" value="P-loop containing nucleoside triphosphate hydrolases"/>
    <property type="match status" value="1"/>
</dbReference>
<dbReference type="PROSITE" id="PS00018">
    <property type="entry name" value="EF_HAND_1"/>
    <property type="match status" value="1"/>
</dbReference>
<dbReference type="Gene3D" id="2.30.30.140">
    <property type="match status" value="1"/>
</dbReference>
<dbReference type="Gene3D" id="3.30.70.1390">
    <property type="entry name" value="ROC domain from the Parkinson's disease-associated leucine-rich repeat kinase 2"/>
    <property type="match status" value="1"/>
</dbReference>
<dbReference type="InterPro" id="IPR032675">
    <property type="entry name" value="LRR_dom_sf"/>
</dbReference>
<dbReference type="SUPFAM" id="SSF63748">
    <property type="entry name" value="Tudor/PWWP/MBT"/>
    <property type="match status" value="1"/>
</dbReference>
<dbReference type="PANTHER" id="PTHR12449">
    <property type="entry name" value="DEATH DOMAIN-CONTAINING PROTEIN"/>
    <property type="match status" value="1"/>
</dbReference>
<dbReference type="EMBL" id="CAJOBC010003263">
    <property type="protein sequence ID" value="CAF3774942.1"/>
    <property type="molecule type" value="Genomic_DNA"/>
</dbReference>
<dbReference type="PROSITE" id="PS50222">
    <property type="entry name" value="EF_HAND_2"/>
    <property type="match status" value="1"/>
</dbReference>
<evidence type="ECO:0000313" key="15">
    <source>
        <dbReference type="Proteomes" id="UP000663829"/>
    </source>
</evidence>
<feature type="repeat" description="MBT" evidence="10">
    <location>
        <begin position="711"/>
        <end position="821"/>
    </location>
</feature>
<dbReference type="GO" id="GO:0005524">
    <property type="term" value="F:ATP binding"/>
    <property type="evidence" value="ECO:0007669"/>
    <property type="project" value="UniProtKB-KW"/>
</dbReference>
<dbReference type="SMART" id="SM00369">
    <property type="entry name" value="LRR_TYP"/>
    <property type="match status" value="2"/>
</dbReference>
<dbReference type="GO" id="GO:0006355">
    <property type="term" value="P:regulation of DNA-templated transcription"/>
    <property type="evidence" value="ECO:0007669"/>
    <property type="project" value="InterPro"/>
</dbReference>
<dbReference type="InterPro" id="IPR039788">
    <property type="entry name" value="NOL4/NOL4L"/>
</dbReference>
<evidence type="ECO:0000259" key="11">
    <source>
        <dbReference type="PROSITE" id="PS50222"/>
    </source>
</evidence>
<dbReference type="SUPFAM" id="SSF52058">
    <property type="entry name" value="L domain-like"/>
    <property type="match status" value="1"/>
</dbReference>
<evidence type="ECO:0000256" key="8">
    <source>
        <dbReference type="ARBA" id="ARBA00047899"/>
    </source>
</evidence>
<dbReference type="OrthoDB" id="10252328at2759"/>
<dbReference type="GO" id="GO:0005634">
    <property type="term" value="C:nucleus"/>
    <property type="evidence" value="ECO:0007669"/>
    <property type="project" value="InterPro"/>
</dbReference>
<keyword evidence="15" id="KW-1185">Reference proteome</keyword>
<dbReference type="Pfam" id="PF08477">
    <property type="entry name" value="Roc"/>
    <property type="match status" value="1"/>
</dbReference>
<keyword evidence="4" id="KW-0677">Repeat</keyword>
<keyword evidence="3" id="KW-0808">Transferase</keyword>
<dbReference type="InterPro" id="IPR020859">
    <property type="entry name" value="ROC"/>
</dbReference>
<evidence type="ECO:0000256" key="3">
    <source>
        <dbReference type="ARBA" id="ARBA00022679"/>
    </source>
</evidence>
<dbReference type="Proteomes" id="UP000681722">
    <property type="component" value="Unassembled WGS sequence"/>
</dbReference>
<evidence type="ECO:0000256" key="9">
    <source>
        <dbReference type="ARBA" id="ARBA00048679"/>
    </source>
</evidence>
<keyword evidence="5" id="KW-0547">Nucleotide-binding</keyword>
<dbReference type="Gene3D" id="3.80.10.10">
    <property type="entry name" value="Ribonuclease Inhibitor"/>
    <property type="match status" value="2"/>
</dbReference>
<reference evidence="13" key="1">
    <citation type="submission" date="2021-02" db="EMBL/GenBank/DDBJ databases">
        <authorList>
            <person name="Nowell W R."/>
        </authorList>
    </citation>
    <scope>NUCLEOTIDE SEQUENCE</scope>
</reference>
<proteinExistence type="predicted"/>
<dbReference type="InterPro" id="IPR002048">
    <property type="entry name" value="EF_hand_dom"/>
</dbReference>
<keyword evidence="2" id="KW-0433">Leucine-rich repeat</keyword>
<organism evidence="13 15">
    <name type="scientific">Didymodactylos carnosus</name>
    <dbReference type="NCBI Taxonomy" id="1234261"/>
    <lineage>
        <taxon>Eukaryota</taxon>
        <taxon>Metazoa</taxon>
        <taxon>Spiralia</taxon>
        <taxon>Gnathifera</taxon>
        <taxon>Rotifera</taxon>
        <taxon>Eurotatoria</taxon>
        <taxon>Bdelloidea</taxon>
        <taxon>Philodinida</taxon>
        <taxon>Philodinidae</taxon>
        <taxon>Didymodactylos</taxon>
    </lineage>
</organism>
<dbReference type="InterPro" id="IPR036388">
    <property type="entry name" value="WH-like_DNA-bd_sf"/>
</dbReference>
<comment type="catalytic activity">
    <reaction evidence="8">
        <text>L-threonyl-[protein] + ATP = O-phospho-L-threonyl-[protein] + ADP + H(+)</text>
        <dbReference type="Rhea" id="RHEA:46608"/>
        <dbReference type="Rhea" id="RHEA-COMP:11060"/>
        <dbReference type="Rhea" id="RHEA-COMP:11605"/>
        <dbReference type="ChEBI" id="CHEBI:15378"/>
        <dbReference type="ChEBI" id="CHEBI:30013"/>
        <dbReference type="ChEBI" id="CHEBI:30616"/>
        <dbReference type="ChEBI" id="CHEBI:61977"/>
        <dbReference type="ChEBI" id="CHEBI:456216"/>
        <dbReference type="EC" id="2.7.11.1"/>
    </reaction>
</comment>
<evidence type="ECO:0000256" key="2">
    <source>
        <dbReference type="ARBA" id="ARBA00022614"/>
    </source>
</evidence>
<evidence type="ECO:0000256" key="5">
    <source>
        <dbReference type="ARBA" id="ARBA00022741"/>
    </source>
</evidence>
<evidence type="ECO:0000256" key="7">
    <source>
        <dbReference type="ARBA" id="ARBA00022840"/>
    </source>
</evidence>
<dbReference type="PRINTS" id="PR00449">
    <property type="entry name" value="RASTRNSFRMNG"/>
</dbReference>
<dbReference type="Pfam" id="PF02820">
    <property type="entry name" value="MBT"/>
    <property type="match status" value="1"/>
</dbReference>
<dbReference type="Proteomes" id="UP000663829">
    <property type="component" value="Unassembled WGS sequence"/>
</dbReference>
<dbReference type="PROSITE" id="PS51079">
    <property type="entry name" value="MBT"/>
    <property type="match status" value="1"/>
</dbReference>
<evidence type="ECO:0000259" key="12">
    <source>
        <dbReference type="PROSITE" id="PS51424"/>
    </source>
</evidence>
<comment type="caution">
    <text evidence="13">The sequence shown here is derived from an EMBL/GenBank/DDBJ whole genome shotgun (WGS) entry which is preliminary data.</text>
</comment>
<keyword evidence="6" id="KW-0418">Kinase</keyword>
<dbReference type="GO" id="GO:0005509">
    <property type="term" value="F:calcium ion binding"/>
    <property type="evidence" value="ECO:0007669"/>
    <property type="project" value="InterPro"/>
</dbReference>
<keyword evidence="7" id="KW-0067">ATP-binding</keyword>
<feature type="domain" description="Roc" evidence="12">
    <location>
        <begin position="1510"/>
        <end position="1677"/>
    </location>
</feature>
<accession>A0A814H2A2</accession>
<evidence type="ECO:0000256" key="6">
    <source>
        <dbReference type="ARBA" id="ARBA00022777"/>
    </source>
</evidence>
<dbReference type="InterPro" id="IPR027417">
    <property type="entry name" value="P-loop_NTPase"/>
</dbReference>
<dbReference type="Gene3D" id="1.10.10.10">
    <property type="entry name" value="Winged helix-like DNA-binding domain superfamily/Winged helix DNA-binding domain"/>
    <property type="match status" value="1"/>
</dbReference>
<dbReference type="GO" id="GO:0016301">
    <property type="term" value="F:kinase activity"/>
    <property type="evidence" value="ECO:0007669"/>
    <property type="project" value="UniProtKB-KW"/>
</dbReference>
<evidence type="ECO:0000313" key="14">
    <source>
        <dbReference type="EMBL" id="CAF3774942.1"/>
    </source>
</evidence>
<dbReference type="InterPro" id="IPR032171">
    <property type="entry name" value="COR-A"/>
</dbReference>